<dbReference type="InterPro" id="IPR000463">
    <property type="entry name" value="Fatty_acid-bd"/>
</dbReference>
<dbReference type="InterPro" id="IPR031259">
    <property type="entry name" value="ILBP"/>
</dbReference>
<dbReference type="AlphaFoldDB" id="A0A8C2Q3Q9"/>
<dbReference type="Pfam" id="PF14651">
    <property type="entry name" value="Lipocalin_7"/>
    <property type="match status" value="1"/>
</dbReference>
<comment type="similarity">
    <text evidence="1">Belongs to the calycin superfamily. Fatty-acid binding protein (FABP) family.</text>
</comment>
<dbReference type="GO" id="GO:0008289">
    <property type="term" value="F:lipid binding"/>
    <property type="evidence" value="ECO:0007669"/>
    <property type="project" value="InterPro"/>
</dbReference>
<evidence type="ECO:0000313" key="2">
    <source>
        <dbReference type="Ensembl" id="ENSCCRP00020104036.1"/>
    </source>
</evidence>
<reference evidence="4" key="1">
    <citation type="submission" date="2025-04" db="UniProtKB">
        <authorList>
            <consortium name="RefSeq"/>
        </authorList>
    </citation>
    <scope>IDENTIFICATION</scope>
    <source>
        <tissue evidence="4">Muscle</tissue>
    </source>
</reference>
<dbReference type="GeneID" id="109059386"/>
<dbReference type="Ensembl" id="ENSCCRT00020113638.1">
    <property type="protein sequence ID" value="ENSCCRP00020104036.1"/>
    <property type="gene ID" value="ENSCCRG00020047526.1"/>
</dbReference>
<dbReference type="Gene3D" id="2.40.128.20">
    <property type="match status" value="1"/>
</dbReference>
<dbReference type="PRINTS" id="PR00178">
    <property type="entry name" value="FATTYACIDBP"/>
</dbReference>
<dbReference type="Proteomes" id="UP001155660">
    <property type="component" value="Unplaced"/>
</dbReference>
<evidence type="ECO:0000256" key="1">
    <source>
        <dbReference type="ARBA" id="ARBA00008390"/>
    </source>
</evidence>
<dbReference type="PANTHER" id="PTHR11955">
    <property type="entry name" value="FATTY ACID BINDING PROTEIN"/>
    <property type="match status" value="1"/>
</dbReference>
<protein>
    <submittedName>
        <fullName evidence="2 4">Fatty acid-binding protein, liver</fullName>
    </submittedName>
</protein>
<dbReference type="RefSeq" id="XP_018932126.1">
    <property type="nucleotide sequence ID" value="XM_019076581.2"/>
</dbReference>
<dbReference type="OrthoDB" id="8501868at2759"/>
<proteinExistence type="inferred from homology"/>
<gene>
    <name evidence="2 4" type="primary">fabp10b</name>
</gene>
<organism evidence="2 3">
    <name type="scientific">Cyprinus carpio</name>
    <name type="common">Common carp</name>
    <dbReference type="NCBI Taxonomy" id="7962"/>
    <lineage>
        <taxon>Eukaryota</taxon>
        <taxon>Metazoa</taxon>
        <taxon>Chordata</taxon>
        <taxon>Craniata</taxon>
        <taxon>Vertebrata</taxon>
        <taxon>Euteleostomi</taxon>
        <taxon>Actinopterygii</taxon>
        <taxon>Neopterygii</taxon>
        <taxon>Teleostei</taxon>
        <taxon>Ostariophysi</taxon>
        <taxon>Cypriniformes</taxon>
        <taxon>Cyprinidae</taxon>
        <taxon>Cyprininae</taxon>
        <taxon>Cyprinus</taxon>
    </lineage>
</organism>
<dbReference type="Proteomes" id="UP000694701">
    <property type="component" value="Unplaced"/>
</dbReference>
<name>A0A8C2Q3Q9_CYPCA</name>
<reference evidence="2" key="2">
    <citation type="submission" date="2025-05" db="UniProtKB">
        <authorList>
            <consortium name="Ensembl"/>
        </authorList>
    </citation>
    <scope>IDENTIFICATION</scope>
</reference>
<evidence type="ECO:0000313" key="4">
    <source>
        <dbReference type="RefSeq" id="XP_018932126.1"/>
    </source>
</evidence>
<dbReference type="KEGG" id="ccar:109059386"/>
<sequence>MAVDFSGRWKLYEQENAEDFLRAISAPEIYIKMVNEVKPLTTIQQNGDDFSICVKTPLRSITNSFSIGTESEFSTMDGQKIKATARLIDGKIVIESEKFTHVRELEGEEMIETFSAGSVTLIRRSRRV</sequence>
<dbReference type="SUPFAM" id="SSF50814">
    <property type="entry name" value="Lipocalins"/>
    <property type="match status" value="1"/>
</dbReference>
<dbReference type="InterPro" id="IPR012674">
    <property type="entry name" value="Calycin"/>
</dbReference>
<dbReference type="CTD" id="795210"/>
<accession>A0A8C2Q3Q9</accession>
<evidence type="ECO:0000313" key="3">
    <source>
        <dbReference type="Proteomes" id="UP000694701"/>
    </source>
</evidence>